<evidence type="ECO:0000256" key="3">
    <source>
        <dbReference type="ARBA" id="ARBA00022989"/>
    </source>
</evidence>
<dbReference type="CDD" id="cd16914">
    <property type="entry name" value="EcfT"/>
    <property type="match status" value="1"/>
</dbReference>
<organism evidence="6 7">
    <name type="scientific">Corynebacterium evansiae</name>
    <dbReference type="NCBI Taxonomy" id="2913499"/>
    <lineage>
        <taxon>Bacteria</taxon>
        <taxon>Bacillati</taxon>
        <taxon>Actinomycetota</taxon>
        <taxon>Actinomycetes</taxon>
        <taxon>Mycobacteriales</taxon>
        <taxon>Corynebacteriaceae</taxon>
        <taxon>Corynebacterium</taxon>
    </lineage>
</organism>
<evidence type="ECO:0000256" key="2">
    <source>
        <dbReference type="ARBA" id="ARBA00022692"/>
    </source>
</evidence>
<dbReference type="Proteomes" id="UP001146469">
    <property type="component" value="Unassembled WGS sequence"/>
</dbReference>
<dbReference type="RefSeq" id="WP_070487623.1">
    <property type="nucleotide sequence ID" value="NZ_JAKMUT010000002.1"/>
</dbReference>
<accession>A0A9X3LJT4</accession>
<evidence type="ECO:0000256" key="4">
    <source>
        <dbReference type="ARBA" id="ARBA00023136"/>
    </source>
</evidence>
<sequence length="208" mass="22355">MAKSLHINVPLSVYHPGQSILHRARPGLKIFLLFFFLVGSAIWATAPWQSGVVAGFTVACYVVARIPVSLALRQLLAPAVLLLAFAALLWWQRDFPTALTYFVVILSAVAMATLLTLTTTIGQLMDAVEAGLRPLGKIGLPVETISLLVALTIRLIPLTALTVNEVLDARKARGASRSVLAFGVPVIVRSLLRARRLGEALKSRGVGN</sequence>
<reference evidence="6" key="1">
    <citation type="submission" date="2022-02" db="EMBL/GenBank/DDBJ databases">
        <title>Corynebacterium sp. from urogenital microbiome.</title>
        <authorList>
            <person name="Cappelli E.A."/>
            <person name="Ribeiro T.G."/>
            <person name="Peixe L."/>
        </authorList>
    </citation>
    <scope>NUCLEOTIDE SEQUENCE</scope>
    <source>
        <strain evidence="6">C8Ua_174</strain>
    </source>
</reference>
<evidence type="ECO:0000256" key="1">
    <source>
        <dbReference type="ARBA" id="ARBA00004141"/>
    </source>
</evidence>
<keyword evidence="7" id="KW-1185">Reference proteome</keyword>
<feature type="transmembrane region" description="Helical" evidence="5">
    <location>
        <begin position="75"/>
        <end position="92"/>
    </location>
</feature>
<name>A0A9X3LJT4_9CORY</name>
<dbReference type="AlphaFoldDB" id="A0A9X3LJT4"/>
<proteinExistence type="predicted"/>
<dbReference type="Pfam" id="PF02361">
    <property type="entry name" value="CbiQ"/>
    <property type="match status" value="1"/>
</dbReference>
<keyword evidence="4 5" id="KW-0472">Membrane</keyword>
<dbReference type="PANTHER" id="PTHR33514:SF13">
    <property type="entry name" value="PROTEIN ABCI12, CHLOROPLASTIC"/>
    <property type="match status" value="1"/>
</dbReference>
<feature type="transmembrane region" description="Helical" evidence="5">
    <location>
        <begin position="98"/>
        <end position="117"/>
    </location>
</feature>
<feature type="transmembrane region" description="Helical" evidence="5">
    <location>
        <begin position="138"/>
        <end position="163"/>
    </location>
</feature>
<comment type="caution">
    <text evidence="6">The sequence shown here is derived from an EMBL/GenBank/DDBJ whole genome shotgun (WGS) entry which is preliminary data.</text>
</comment>
<comment type="subcellular location">
    <subcellularLocation>
        <location evidence="1">Membrane</location>
        <topology evidence="1">Multi-pass membrane protein</topology>
    </subcellularLocation>
</comment>
<feature type="transmembrane region" description="Helical" evidence="5">
    <location>
        <begin position="28"/>
        <end position="46"/>
    </location>
</feature>
<protein>
    <submittedName>
        <fullName evidence="6">Energy-coupling factor transporter transmembrane protein EcfT</fullName>
    </submittedName>
</protein>
<evidence type="ECO:0000313" key="6">
    <source>
        <dbReference type="EMBL" id="MCZ9289200.1"/>
    </source>
</evidence>
<keyword evidence="2 5" id="KW-0812">Transmembrane</keyword>
<keyword evidence="3 5" id="KW-1133">Transmembrane helix</keyword>
<gene>
    <name evidence="6" type="ORF">L8V00_03120</name>
</gene>
<evidence type="ECO:0000313" key="7">
    <source>
        <dbReference type="Proteomes" id="UP001146469"/>
    </source>
</evidence>
<dbReference type="GO" id="GO:0005886">
    <property type="term" value="C:plasma membrane"/>
    <property type="evidence" value="ECO:0007669"/>
    <property type="project" value="UniProtKB-ARBA"/>
</dbReference>
<dbReference type="EMBL" id="JAKMUT010000002">
    <property type="protein sequence ID" value="MCZ9289200.1"/>
    <property type="molecule type" value="Genomic_DNA"/>
</dbReference>
<evidence type="ECO:0000256" key="5">
    <source>
        <dbReference type="SAM" id="Phobius"/>
    </source>
</evidence>
<dbReference type="PANTHER" id="PTHR33514">
    <property type="entry name" value="PROTEIN ABCI12, CHLOROPLASTIC"/>
    <property type="match status" value="1"/>
</dbReference>
<dbReference type="InterPro" id="IPR003339">
    <property type="entry name" value="ABC/ECF_trnsptr_transmembrane"/>
</dbReference>